<dbReference type="STRING" id="270918.APR42_14265"/>
<keyword evidence="2" id="KW-1185">Reference proteome</keyword>
<comment type="caution">
    <text evidence="1">The sequence shown here is derived from an EMBL/GenBank/DDBJ whole genome shotgun (WGS) entry which is preliminary data.</text>
</comment>
<protein>
    <submittedName>
        <fullName evidence="1">Uncharacterized protein</fullName>
    </submittedName>
</protein>
<dbReference type="EMBL" id="LKTP01000003">
    <property type="protein sequence ID" value="KRG29931.1"/>
    <property type="molecule type" value="Genomic_DNA"/>
</dbReference>
<evidence type="ECO:0000313" key="1">
    <source>
        <dbReference type="EMBL" id="KRG29931.1"/>
    </source>
</evidence>
<evidence type="ECO:0000313" key="2">
    <source>
        <dbReference type="Proteomes" id="UP000051643"/>
    </source>
</evidence>
<reference evidence="1" key="1">
    <citation type="submission" date="2015-10" db="EMBL/GenBank/DDBJ databases">
        <title>Draft genome sequence of Salegentibacter mishustinae KCTC 12263.</title>
        <authorList>
            <person name="Lin W."/>
            <person name="Zheng Q."/>
        </authorList>
    </citation>
    <scope>NUCLEOTIDE SEQUENCE [LARGE SCALE GENOMIC DNA]</scope>
    <source>
        <strain evidence="1">KCTC 12263</strain>
    </source>
</reference>
<name>A0A0Q9ZAH4_9FLAO</name>
<accession>A0A0Q9ZAH4</accession>
<organism evidence="1 2">
    <name type="scientific">Salegentibacter mishustinae</name>
    <dbReference type="NCBI Taxonomy" id="270918"/>
    <lineage>
        <taxon>Bacteria</taxon>
        <taxon>Pseudomonadati</taxon>
        <taxon>Bacteroidota</taxon>
        <taxon>Flavobacteriia</taxon>
        <taxon>Flavobacteriales</taxon>
        <taxon>Flavobacteriaceae</taxon>
        <taxon>Salegentibacter</taxon>
    </lineage>
</organism>
<gene>
    <name evidence="1" type="ORF">APR42_14265</name>
</gene>
<dbReference type="Proteomes" id="UP000051643">
    <property type="component" value="Unassembled WGS sequence"/>
</dbReference>
<dbReference type="OrthoDB" id="1354274at2"/>
<proteinExistence type="predicted"/>
<dbReference type="AlphaFoldDB" id="A0A0Q9ZAH4"/>
<sequence length="117" mass="13384">MDEVAIIYHNKLGIAFRWKNNLPNADPARIQMVFKDMGFYLLPEEIKRFSGNIQAAKYYNCGNCSSEKSCRNILLRSPLEKMDFAVSAVELEQISDLIEGTLFKLNLENYLNGCGRN</sequence>
<dbReference type="RefSeq" id="WP_057480956.1">
    <property type="nucleotide sequence ID" value="NZ_BMWR01000008.1"/>
</dbReference>